<proteinExistence type="predicted"/>
<name>A0A9D2ZVQ0_9BACT</name>
<sequence>PSYRYSYRYGDLKYKQVGHAFEFSPLIFGWKVNIADSKFDIDPHIGIFLSVDYAGKQKGIELDGESYHDIPLGDISNYWRLDVGLRAGVGVWFDNRYNLDLSYQHGFMGPDDSFDIKCKAFMVRLGYAF</sequence>
<feature type="non-terminal residue" evidence="1">
    <location>
        <position position="1"/>
    </location>
</feature>
<reference evidence="1" key="1">
    <citation type="journal article" date="2021" name="PeerJ">
        <title>Extensive microbial diversity within the chicken gut microbiome revealed by metagenomics and culture.</title>
        <authorList>
            <person name="Gilroy R."/>
            <person name="Ravi A."/>
            <person name="Getino M."/>
            <person name="Pursley I."/>
            <person name="Horton D.L."/>
            <person name="Alikhan N.F."/>
            <person name="Baker D."/>
            <person name="Gharbi K."/>
            <person name="Hall N."/>
            <person name="Watson M."/>
            <person name="Adriaenssens E.M."/>
            <person name="Foster-Nyarko E."/>
            <person name="Jarju S."/>
            <person name="Secka A."/>
            <person name="Antonio M."/>
            <person name="Oren A."/>
            <person name="Chaudhuri R.R."/>
            <person name="La Ragione R."/>
            <person name="Hildebrand F."/>
            <person name="Pallen M.J."/>
        </authorList>
    </citation>
    <scope>NUCLEOTIDE SEQUENCE</scope>
    <source>
        <strain evidence="1">MalCec1-1739</strain>
    </source>
</reference>
<evidence type="ECO:0008006" key="3">
    <source>
        <dbReference type="Google" id="ProtNLM"/>
    </source>
</evidence>
<dbReference type="AlphaFoldDB" id="A0A9D2ZVQ0"/>
<evidence type="ECO:0000313" key="1">
    <source>
        <dbReference type="EMBL" id="HJD53784.1"/>
    </source>
</evidence>
<accession>A0A9D2ZVQ0</accession>
<protein>
    <recommendedName>
        <fullName evidence="3">PorT family protein</fullName>
    </recommendedName>
</protein>
<dbReference type="EMBL" id="DWUP01000200">
    <property type="protein sequence ID" value="HJD53784.1"/>
    <property type="molecule type" value="Genomic_DNA"/>
</dbReference>
<organism evidence="1 2">
    <name type="scientific">Candidatus Avibacteroides avistercoris</name>
    <dbReference type="NCBI Taxonomy" id="2840690"/>
    <lineage>
        <taxon>Bacteria</taxon>
        <taxon>Pseudomonadati</taxon>
        <taxon>Bacteroidota</taxon>
        <taxon>Bacteroidia</taxon>
        <taxon>Bacteroidales</taxon>
        <taxon>Bacteroidaceae</taxon>
        <taxon>Bacteroidaceae incertae sedis</taxon>
        <taxon>Candidatus Avibacteroides</taxon>
    </lineage>
</organism>
<evidence type="ECO:0000313" key="2">
    <source>
        <dbReference type="Proteomes" id="UP000787625"/>
    </source>
</evidence>
<dbReference type="Proteomes" id="UP000787625">
    <property type="component" value="Unassembled WGS sequence"/>
</dbReference>
<comment type="caution">
    <text evidence="1">The sequence shown here is derived from an EMBL/GenBank/DDBJ whole genome shotgun (WGS) entry which is preliminary data.</text>
</comment>
<gene>
    <name evidence="1" type="ORF">IAA93_08695</name>
</gene>
<reference evidence="1" key="2">
    <citation type="submission" date="2021-04" db="EMBL/GenBank/DDBJ databases">
        <authorList>
            <person name="Gilroy R."/>
        </authorList>
    </citation>
    <scope>NUCLEOTIDE SEQUENCE</scope>
    <source>
        <strain evidence="1">MalCec1-1739</strain>
    </source>
</reference>